<dbReference type="SUPFAM" id="SSF49344">
    <property type="entry name" value="CBD9-like"/>
    <property type="match status" value="1"/>
</dbReference>
<feature type="compositionally biased region" description="Low complexity" evidence="4">
    <location>
        <begin position="528"/>
        <end position="537"/>
    </location>
</feature>
<dbReference type="PROSITE" id="PS50836">
    <property type="entry name" value="DOMON"/>
    <property type="match status" value="1"/>
</dbReference>
<dbReference type="PANTHER" id="PTHR10157:SF23">
    <property type="entry name" value="MOXD1 HOMOLOG 1"/>
    <property type="match status" value="1"/>
</dbReference>
<dbReference type="InterPro" id="IPR000323">
    <property type="entry name" value="Cu2_ascorb_mOase_N"/>
</dbReference>
<dbReference type="Pfam" id="PF01082">
    <property type="entry name" value="Cu2_monooxygen"/>
    <property type="match status" value="1"/>
</dbReference>
<dbReference type="SUPFAM" id="SSF49742">
    <property type="entry name" value="PHM/PNGase F"/>
    <property type="match status" value="2"/>
</dbReference>
<sequence>MVDAASNDDNSWIPIDLTQFSGNATLDTKGDVKLFWKIGDEYSTYGIASRSSGYLALGFSETGAMTGADIAVGSMDNGEFKFENRFATGFVSPEVSTDQQNNMRLKEGHQQDGVTAFVFEKKNIADCLEEQGNVNTESWQWFIYAFSDDNTFAQHKADNKGKSYIKLGTGDTISINEIRPVDNTQNFTITQPEVAIPTKETTYCYSMHKMPAGKKNYVLGERPVKSSSFLHHLVLYACYDITDEDKKMVDNKEADCAENFSNPCNGFVTEWSPGMSARTFEPGYGKPFGEEYYEYVMLETHYNNPDGIDGEKSAATFGLIYTDEPVETEVGTLTLGNVGNNFSLEPGKKSVPVTTVCTPECTENWPEEGLTAFSVFHHMHYRGRNARVQIIRDGKEIAPLSELRHFDYGNQFSKGLNQIKLLPGDKLINTCEFETTGDTETVQGGLSSQQEMCFSWVDYYPANTVMLCSQFNLGDREENGLTGTVGFCADRSKPEAEMYESTYLNSSYEALPETGKTCSASNSSGTESPDNAADDSAASSSLPSSTLLITVLSMLGFYLAFNN</sequence>
<evidence type="ECO:0000313" key="6">
    <source>
        <dbReference type="EMBL" id="VUC20327.1"/>
    </source>
</evidence>
<evidence type="ECO:0000256" key="4">
    <source>
        <dbReference type="SAM" id="MobiDB-lite"/>
    </source>
</evidence>
<proteinExistence type="inferred from homology"/>
<dbReference type="Pfam" id="PF03712">
    <property type="entry name" value="Cu2_monoox_C"/>
    <property type="match status" value="1"/>
</dbReference>
<dbReference type="Gene3D" id="2.60.120.230">
    <property type="match status" value="1"/>
</dbReference>
<dbReference type="EMBL" id="CABFNS010000107">
    <property type="protein sequence ID" value="VUC20327.1"/>
    <property type="molecule type" value="Genomic_DNA"/>
</dbReference>
<keyword evidence="7" id="KW-1185">Reference proteome</keyword>
<dbReference type="SMART" id="SM00664">
    <property type="entry name" value="DoH"/>
    <property type="match status" value="1"/>
</dbReference>
<dbReference type="Gene3D" id="2.60.120.310">
    <property type="entry name" value="Copper type II, ascorbate-dependent monooxygenase, N-terminal domain"/>
    <property type="match status" value="1"/>
</dbReference>
<evidence type="ECO:0000313" key="7">
    <source>
        <dbReference type="Proteomes" id="UP000766486"/>
    </source>
</evidence>
<comment type="caution">
    <text evidence="6">The sequence shown here is derived from an EMBL/GenBank/DDBJ whole genome shotgun (WGS) entry which is preliminary data.</text>
</comment>
<organism evidence="6 7">
    <name type="scientific">Bionectria ochroleuca</name>
    <name type="common">Gliocladium roseum</name>
    <dbReference type="NCBI Taxonomy" id="29856"/>
    <lineage>
        <taxon>Eukaryota</taxon>
        <taxon>Fungi</taxon>
        <taxon>Dikarya</taxon>
        <taxon>Ascomycota</taxon>
        <taxon>Pezizomycotina</taxon>
        <taxon>Sordariomycetes</taxon>
        <taxon>Hypocreomycetidae</taxon>
        <taxon>Hypocreales</taxon>
        <taxon>Bionectriaceae</taxon>
        <taxon>Clonostachys</taxon>
    </lineage>
</organism>
<dbReference type="PANTHER" id="PTHR10157">
    <property type="entry name" value="DOPAMINE BETA HYDROXYLASE RELATED"/>
    <property type="match status" value="1"/>
</dbReference>
<evidence type="ECO:0000256" key="3">
    <source>
        <dbReference type="ARBA" id="ARBA00023180"/>
    </source>
</evidence>
<evidence type="ECO:0000256" key="1">
    <source>
        <dbReference type="ARBA" id="ARBA00010676"/>
    </source>
</evidence>
<dbReference type="InterPro" id="IPR005018">
    <property type="entry name" value="DOMON_domain"/>
</dbReference>
<reference evidence="6 7" key="1">
    <citation type="submission" date="2019-06" db="EMBL/GenBank/DDBJ databases">
        <authorList>
            <person name="Broberg M."/>
        </authorList>
    </citation>
    <scope>NUCLEOTIDE SEQUENCE [LARGE SCALE GENOMIC DNA]</scope>
</reference>
<dbReference type="InterPro" id="IPR008977">
    <property type="entry name" value="PHM/PNGase_F_dom_sf"/>
</dbReference>
<feature type="compositionally biased region" description="Polar residues" evidence="4">
    <location>
        <begin position="516"/>
        <end position="527"/>
    </location>
</feature>
<dbReference type="InterPro" id="IPR024548">
    <property type="entry name" value="Cu2_monoox_C"/>
</dbReference>
<gene>
    <name evidence="6" type="ORF">CLO192961_LOCUS20755</name>
</gene>
<dbReference type="InterPro" id="IPR045266">
    <property type="entry name" value="DOH_DOMON"/>
</dbReference>
<dbReference type="InterPro" id="IPR000945">
    <property type="entry name" value="DBH-like"/>
</dbReference>
<feature type="region of interest" description="Disordered" evidence="4">
    <location>
        <begin position="515"/>
        <end position="537"/>
    </location>
</feature>
<dbReference type="CDD" id="cd09631">
    <property type="entry name" value="DOMON_DOH"/>
    <property type="match status" value="1"/>
</dbReference>
<evidence type="ECO:0000259" key="5">
    <source>
        <dbReference type="PROSITE" id="PS50836"/>
    </source>
</evidence>
<feature type="domain" description="DOMON" evidence="5">
    <location>
        <begin position="30"/>
        <end position="147"/>
    </location>
</feature>
<evidence type="ECO:0000256" key="2">
    <source>
        <dbReference type="ARBA" id="ARBA00023157"/>
    </source>
</evidence>
<dbReference type="Pfam" id="PF03351">
    <property type="entry name" value="DOMON"/>
    <property type="match status" value="1"/>
</dbReference>
<protein>
    <recommendedName>
        <fullName evidence="5">DOMON domain-containing protein</fullName>
    </recommendedName>
</protein>
<dbReference type="InterPro" id="IPR036939">
    <property type="entry name" value="Cu2_ascorb_mOase_N_sf"/>
</dbReference>
<dbReference type="Gene3D" id="2.60.40.1210">
    <property type="entry name" value="Cellobiose dehydrogenase, cytochrome domain"/>
    <property type="match status" value="1"/>
</dbReference>
<dbReference type="InterPro" id="IPR014784">
    <property type="entry name" value="Cu2_ascorb_mOase-like_C"/>
</dbReference>
<comment type="similarity">
    <text evidence="1">Belongs to the copper type II ascorbate-dependent monooxygenase family.</text>
</comment>
<accession>A0ABY6TNY7</accession>
<dbReference type="Proteomes" id="UP000766486">
    <property type="component" value="Unassembled WGS sequence"/>
</dbReference>
<name>A0ABY6TNY7_BIOOC</name>
<keyword evidence="2" id="KW-1015">Disulfide bond</keyword>
<keyword evidence="3" id="KW-0325">Glycoprotein</keyword>